<dbReference type="PANTHER" id="PTHR38839:SF4">
    <property type="entry name" value="TRANSCRIPTIONAL REGULATOR WHIB"/>
    <property type="match status" value="1"/>
</dbReference>
<keyword evidence="6 11" id="KW-0411">Iron-sulfur</keyword>
<keyword evidence="14" id="KW-1185">Reference proteome</keyword>
<feature type="binding site" evidence="11">
    <location>
        <position position="16"/>
    </location>
    <ligand>
        <name>[4Fe-4S] cluster</name>
        <dbReference type="ChEBI" id="CHEBI:49883"/>
    </ligand>
</feature>
<protein>
    <recommendedName>
        <fullName evidence="11">Transcriptional regulator WhiB</fullName>
    </recommendedName>
</protein>
<feature type="binding site" evidence="11">
    <location>
        <position position="39"/>
    </location>
    <ligand>
        <name>[4Fe-4S] cluster</name>
        <dbReference type="ChEBI" id="CHEBI:49883"/>
    </ligand>
</feature>
<accession>A0ABW5VSI3</accession>
<keyword evidence="5 11" id="KW-0408">Iron</keyword>
<dbReference type="InterPro" id="IPR034768">
    <property type="entry name" value="4FE4S_WBL"/>
</dbReference>
<organism evidence="13 14">
    <name type="scientific">Promicromonospora vindobonensis</name>
    <dbReference type="NCBI Taxonomy" id="195748"/>
    <lineage>
        <taxon>Bacteria</taxon>
        <taxon>Bacillati</taxon>
        <taxon>Actinomycetota</taxon>
        <taxon>Actinomycetes</taxon>
        <taxon>Micrococcales</taxon>
        <taxon>Promicromonosporaceae</taxon>
        <taxon>Promicromonospora</taxon>
    </lineage>
</organism>
<name>A0ABW5VSI3_9MICO</name>
<evidence type="ECO:0000313" key="13">
    <source>
        <dbReference type="EMBL" id="MFD2794619.1"/>
    </source>
</evidence>
<keyword evidence="4 11" id="KW-0479">Metal-binding</keyword>
<evidence type="ECO:0000256" key="6">
    <source>
        <dbReference type="ARBA" id="ARBA00023014"/>
    </source>
</evidence>
<evidence type="ECO:0000256" key="11">
    <source>
        <dbReference type="HAMAP-Rule" id="MF_01479"/>
    </source>
</evidence>
<dbReference type="Pfam" id="PF02467">
    <property type="entry name" value="Whib"/>
    <property type="match status" value="1"/>
</dbReference>
<comment type="PTM">
    <text evidence="11">The Fe-S cluster can be nitrosylated by nitric oxide (NO).</text>
</comment>
<keyword evidence="8 11" id="KW-0238">DNA-binding</keyword>
<dbReference type="PROSITE" id="PS51674">
    <property type="entry name" value="4FE4S_WBL"/>
    <property type="match status" value="1"/>
</dbReference>
<dbReference type="Proteomes" id="UP001597479">
    <property type="component" value="Unassembled WGS sequence"/>
</dbReference>
<keyword evidence="7 11" id="KW-0805">Transcription regulation</keyword>
<dbReference type="PANTHER" id="PTHR38839">
    <property type="entry name" value="TRANSCRIPTIONAL REGULATOR WHID-RELATED"/>
    <property type="match status" value="1"/>
</dbReference>
<feature type="domain" description="4Fe-4S Wbl-type" evidence="12">
    <location>
        <begin position="15"/>
        <end position="72"/>
    </location>
</feature>
<feature type="binding site" evidence="11">
    <location>
        <position position="42"/>
    </location>
    <ligand>
        <name>[4Fe-4S] cluster</name>
        <dbReference type="ChEBI" id="CHEBI:49883"/>
    </ligand>
</feature>
<comment type="PTM">
    <text evidence="11">Upon Fe-S cluster removal intramolecular disulfide bonds are formed.</text>
</comment>
<dbReference type="RefSeq" id="WP_377183883.1">
    <property type="nucleotide sequence ID" value="NZ_JBHUOG010000002.1"/>
</dbReference>
<reference evidence="14" key="1">
    <citation type="journal article" date="2019" name="Int. J. Syst. Evol. Microbiol.">
        <title>The Global Catalogue of Microorganisms (GCM) 10K type strain sequencing project: providing services to taxonomists for standard genome sequencing and annotation.</title>
        <authorList>
            <consortium name="The Broad Institute Genomics Platform"/>
            <consortium name="The Broad Institute Genome Sequencing Center for Infectious Disease"/>
            <person name="Wu L."/>
            <person name="Ma J."/>
        </authorList>
    </citation>
    <scope>NUCLEOTIDE SEQUENCE [LARGE SCALE GENOMIC DNA]</scope>
    <source>
        <strain evidence="14">CCM 7044</strain>
    </source>
</reference>
<keyword evidence="11" id="KW-0963">Cytoplasm</keyword>
<evidence type="ECO:0000256" key="5">
    <source>
        <dbReference type="ARBA" id="ARBA00023004"/>
    </source>
</evidence>
<dbReference type="EMBL" id="JBHUOG010000002">
    <property type="protein sequence ID" value="MFD2794619.1"/>
    <property type="molecule type" value="Genomic_DNA"/>
</dbReference>
<comment type="cofactor">
    <cofactor evidence="11">
        <name>[4Fe-4S] cluster</name>
        <dbReference type="ChEBI" id="CHEBI:49883"/>
    </cofactor>
    <text evidence="11">Binds 1 [4Fe-4S] cluster per subunit. Following nitrosylation of the [4Fe-4S] cluster binds 1 [4Fe-8(NO)] cluster per subunit.</text>
</comment>
<evidence type="ECO:0000259" key="12">
    <source>
        <dbReference type="PROSITE" id="PS51674"/>
    </source>
</evidence>
<comment type="similarity">
    <text evidence="2 11">Belongs to the WhiB family.</text>
</comment>
<keyword evidence="3 11" id="KW-0004">4Fe-4S</keyword>
<evidence type="ECO:0000256" key="10">
    <source>
        <dbReference type="ARBA" id="ARBA00023163"/>
    </source>
</evidence>
<comment type="caution">
    <text evidence="13">The sequence shown here is derived from an EMBL/GenBank/DDBJ whole genome shotgun (WGS) entry which is preliminary data.</text>
</comment>
<keyword evidence="10 11" id="KW-0804">Transcription</keyword>
<dbReference type="InterPro" id="IPR003482">
    <property type="entry name" value="Whib"/>
</dbReference>
<evidence type="ECO:0000256" key="7">
    <source>
        <dbReference type="ARBA" id="ARBA00023015"/>
    </source>
</evidence>
<feature type="binding site" evidence="11">
    <location>
        <position position="48"/>
    </location>
    <ligand>
        <name>[4Fe-4S] cluster</name>
        <dbReference type="ChEBI" id="CHEBI:49883"/>
    </ligand>
</feature>
<evidence type="ECO:0000256" key="8">
    <source>
        <dbReference type="ARBA" id="ARBA00023125"/>
    </source>
</evidence>
<evidence type="ECO:0000313" key="14">
    <source>
        <dbReference type="Proteomes" id="UP001597479"/>
    </source>
</evidence>
<evidence type="ECO:0000256" key="2">
    <source>
        <dbReference type="ARBA" id="ARBA00006597"/>
    </source>
</evidence>
<proteinExistence type="inferred from homology"/>
<dbReference type="HAMAP" id="MF_01479">
    <property type="entry name" value="WhiB"/>
    <property type="match status" value="1"/>
</dbReference>
<evidence type="ECO:0000256" key="9">
    <source>
        <dbReference type="ARBA" id="ARBA00023157"/>
    </source>
</evidence>
<evidence type="ECO:0000256" key="4">
    <source>
        <dbReference type="ARBA" id="ARBA00022723"/>
    </source>
</evidence>
<evidence type="ECO:0000256" key="1">
    <source>
        <dbReference type="ARBA" id="ARBA00004496"/>
    </source>
</evidence>
<sequence length="139" mass="15420">MSEIDVDEGWRDQALCAQTDPETFFPEKGSNSADAKRVCDSCDVRAQCLRYALRNDERFGIWGGLSVSERDRITSALPGQRLGLARARRQTRDQAILAMVDTEVGAPVVAASFGVSDQTVYRAIKARRARERERLANTG</sequence>
<comment type="function">
    <text evidence="11">Acts as a transcriptional regulator. Probably redox-responsive. The apo- but not holo-form probably binds DNA.</text>
</comment>
<comment type="subcellular location">
    <subcellularLocation>
        <location evidence="1 11">Cytoplasm</location>
    </subcellularLocation>
</comment>
<keyword evidence="9 11" id="KW-1015">Disulfide bond</keyword>
<evidence type="ECO:0000256" key="3">
    <source>
        <dbReference type="ARBA" id="ARBA00022485"/>
    </source>
</evidence>
<gene>
    <name evidence="11" type="primary">whiB</name>
    <name evidence="13" type="ORF">ACFS27_13765</name>
</gene>